<dbReference type="EMBL" id="BIMX01000057">
    <property type="protein sequence ID" value="GCF01696.1"/>
    <property type="molecule type" value="Genomic_DNA"/>
</dbReference>
<protein>
    <submittedName>
        <fullName evidence="1">Uncharacterized protein</fullName>
    </submittedName>
</protein>
<gene>
    <name evidence="1" type="ORF">ZYGM_000018</name>
</gene>
<dbReference type="AlphaFoldDB" id="A0A4C2EC31"/>
<keyword evidence="2" id="KW-1185">Reference proteome</keyword>
<sequence length="131" mass="14896">MPNLRFPTPNMKYTHTVLLTKEYRSGEHIGIHTSWVSLLGVISKSPRCHQILFFNGQHCQSNFRTHILKPFLQGKIHPGKAESDVFISAVVSNLAGVHATLEEFLQTVAANPSLEFRCLPRNIYRDHFISL</sequence>
<evidence type="ECO:0000313" key="1">
    <source>
        <dbReference type="EMBL" id="GCF01696.1"/>
    </source>
</evidence>
<proteinExistence type="predicted"/>
<comment type="caution">
    <text evidence="1">The sequence shown here is derived from an EMBL/GenBank/DDBJ whole genome shotgun (WGS) entry which is preliminary data.</text>
</comment>
<evidence type="ECO:0000313" key="2">
    <source>
        <dbReference type="Proteomes" id="UP000301737"/>
    </source>
</evidence>
<reference evidence="1 2" key="1">
    <citation type="submission" date="2019-01" db="EMBL/GenBank/DDBJ databases">
        <title>Draft Genome Sequencing of Zygosaccharomyces mellis Ca-7.</title>
        <authorList>
            <person name="Shiwa Y."/>
            <person name="Kanesaki Y."/>
            <person name="Ishige T."/>
            <person name="Mura K."/>
            <person name="Hori T."/>
            <person name="Tamura T."/>
        </authorList>
    </citation>
    <scope>NUCLEOTIDE SEQUENCE [LARGE SCALE GENOMIC DNA]</scope>
    <source>
        <strain evidence="1 2">Ca-7</strain>
    </source>
</reference>
<name>A0A4C2EC31_9SACH</name>
<dbReference type="OrthoDB" id="4037681at2759"/>
<accession>A0A4C2EC31</accession>
<dbReference type="Proteomes" id="UP000301737">
    <property type="component" value="Unassembled WGS sequence"/>
</dbReference>
<organism evidence="1 2">
    <name type="scientific">Zygosaccharomyces mellis</name>
    <dbReference type="NCBI Taxonomy" id="42258"/>
    <lineage>
        <taxon>Eukaryota</taxon>
        <taxon>Fungi</taxon>
        <taxon>Dikarya</taxon>
        <taxon>Ascomycota</taxon>
        <taxon>Saccharomycotina</taxon>
        <taxon>Saccharomycetes</taxon>
        <taxon>Saccharomycetales</taxon>
        <taxon>Saccharomycetaceae</taxon>
        <taxon>Zygosaccharomyces</taxon>
    </lineage>
</organism>